<organism evidence="2 3">
    <name type="scientific">Fusarium floridanum</name>
    <dbReference type="NCBI Taxonomy" id="1325733"/>
    <lineage>
        <taxon>Eukaryota</taxon>
        <taxon>Fungi</taxon>
        <taxon>Dikarya</taxon>
        <taxon>Ascomycota</taxon>
        <taxon>Pezizomycotina</taxon>
        <taxon>Sordariomycetes</taxon>
        <taxon>Hypocreomycetidae</taxon>
        <taxon>Hypocreales</taxon>
        <taxon>Nectriaceae</taxon>
        <taxon>Fusarium</taxon>
        <taxon>Fusarium solani species complex</taxon>
    </lineage>
</organism>
<dbReference type="PANTHER" id="PTHR46411">
    <property type="entry name" value="FAMILY ATPASE, PUTATIVE-RELATED"/>
    <property type="match status" value="1"/>
</dbReference>
<dbReference type="AlphaFoldDB" id="A0A428SP51"/>
<dbReference type="PANTHER" id="PTHR46411:SF2">
    <property type="entry name" value="AAA+ ATPASE DOMAIN-CONTAINING PROTEIN"/>
    <property type="match status" value="1"/>
</dbReference>
<sequence length="607" mass="69910">MSNISVNVQVESTTLTTSSDIPQEKEKEKEKILRVDEYYSRKTRQKHYAKTKKQDLKTRAKFEKYTLVLRRVISAKGLLNKIEIDIKSVKLAAVIRDIFDNVETLMLGRSDESPAISPDALFLAWDELEELEAKEKLKASPDHQLLDDLSITLAYLEKDHGTRRKQLQGLMSDGLITFELLCGLFKPHSALYTNKNTLREHQVLRFVSGTEDEDRYDQRFYKVCACLITHDGENLGWARAEFELPFFEGNLPITDLNLFPLDMHPDKESIRQELADRGRFFNALVKEPTCKWYGTTALYSKERGSGWGYKEEDWEEIKFLASKRVMIDPLAWAIHNHSYDILCRPQVLYNSRLQWVKDHDLIFCNHRVLGFSFEEKRWGAFAVSKLKEPRWNEAAFDKVIVPKGQPELIKDLMCDHQMRSETGDSENPEDDDDDDIIKGKGKGLLGLLSGNPGVGKTLTAEAVAEVLHRPLYTVSASDLGTCVGDVDEKLNQALDIICRWDSVLLIDEADVFLYRRDNNVSLERKAIVSIFLRRLEYFQGVAILTTNRMEDIDDAFMSRLHFRFEYKDLDSPTMVGIWKNFLAKEISRPGGHIKEADLEQLAKEYMC</sequence>
<name>A0A428SP51_9HYPO</name>
<dbReference type="Pfam" id="PF22942">
    <property type="entry name" value="DUF7025"/>
    <property type="match status" value="1"/>
</dbReference>
<evidence type="ECO:0000313" key="3">
    <source>
        <dbReference type="Proteomes" id="UP000287972"/>
    </source>
</evidence>
<reference evidence="2 3" key="1">
    <citation type="submission" date="2017-06" db="EMBL/GenBank/DDBJ databases">
        <title>Comparative genomic analysis of Ambrosia Fusariam Clade fungi.</title>
        <authorList>
            <person name="Stajich J.E."/>
            <person name="Carrillo J."/>
            <person name="Kijimoto T."/>
            <person name="Eskalen A."/>
            <person name="O'Donnell K."/>
            <person name="Kasson M."/>
        </authorList>
    </citation>
    <scope>NUCLEOTIDE SEQUENCE [LARGE SCALE GENOMIC DNA]</scope>
    <source>
        <strain evidence="2 3">NRRL62606</strain>
    </source>
</reference>
<dbReference type="SMART" id="SM00382">
    <property type="entry name" value="AAA"/>
    <property type="match status" value="1"/>
</dbReference>
<comment type="caution">
    <text evidence="2">The sequence shown here is derived from an EMBL/GenBank/DDBJ whole genome shotgun (WGS) entry which is preliminary data.</text>
</comment>
<gene>
    <name evidence="2" type="ORF">CEP51_000156</name>
</gene>
<dbReference type="Proteomes" id="UP000287972">
    <property type="component" value="Unassembled WGS sequence"/>
</dbReference>
<feature type="domain" description="AAA+ ATPase" evidence="1">
    <location>
        <begin position="442"/>
        <end position="570"/>
    </location>
</feature>
<dbReference type="SUPFAM" id="SSF52540">
    <property type="entry name" value="P-loop containing nucleoside triphosphate hydrolases"/>
    <property type="match status" value="1"/>
</dbReference>
<dbReference type="CDD" id="cd19481">
    <property type="entry name" value="RecA-like_protease"/>
    <property type="match status" value="1"/>
</dbReference>
<accession>A0A428SP51</accession>
<dbReference type="InterPro" id="IPR003959">
    <property type="entry name" value="ATPase_AAA_core"/>
</dbReference>
<dbReference type="InterPro" id="IPR003593">
    <property type="entry name" value="AAA+_ATPase"/>
</dbReference>
<evidence type="ECO:0000313" key="2">
    <source>
        <dbReference type="EMBL" id="RSL91562.1"/>
    </source>
</evidence>
<evidence type="ECO:0000259" key="1">
    <source>
        <dbReference type="SMART" id="SM00382"/>
    </source>
</evidence>
<dbReference type="GO" id="GO:0016887">
    <property type="term" value="F:ATP hydrolysis activity"/>
    <property type="evidence" value="ECO:0007669"/>
    <property type="project" value="InterPro"/>
</dbReference>
<dbReference type="InterPro" id="IPR054289">
    <property type="entry name" value="DUF7025"/>
</dbReference>
<keyword evidence="3" id="KW-1185">Reference proteome</keyword>
<dbReference type="InterPro" id="IPR027417">
    <property type="entry name" value="P-loop_NTPase"/>
</dbReference>
<proteinExistence type="predicted"/>
<dbReference type="Pfam" id="PF00004">
    <property type="entry name" value="AAA"/>
    <property type="match status" value="1"/>
</dbReference>
<protein>
    <recommendedName>
        <fullName evidence="1">AAA+ ATPase domain-containing protein</fullName>
    </recommendedName>
</protein>
<dbReference type="EMBL" id="NKCL01000002">
    <property type="protein sequence ID" value="RSL91562.1"/>
    <property type="molecule type" value="Genomic_DNA"/>
</dbReference>
<dbReference type="Gene3D" id="3.40.50.300">
    <property type="entry name" value="P-loop containing nucleotide triphosphate hydrolases"/>
    <property type="match status" value="1"/>
</dbReference>
<dbReference type="GO" id="GO:0005524">
    <property type="term" value="F:ATP binding"/>
    <property type="evidence" value="ECO:0007669"/>
    <property type="project" value="InterPro"/>
</dbReference>